<dbReference type="InParanoid" id="A0A1X7T178"/>
<accession>A0A1X7T178</accession>
<organism evidence="2">
    <name type="scientific">Amphimedon queenslandica</name>
    <name type="common">Sponge</name>
    <dbReference type="NCBI Taxonomy" id="400682"/>
    <lineage>
        <taxon>Eukaryota</taxon>
        <taxon>Metazoa</taxon>
        <taxon>Porifera</taxon>
        <taxon>Demospongiae</taxon>
        <taxon>Heteroscleromorpha</taxon>
        <taxon>Haplosclerida</taxon>
        <taxon>Niphatidae</taxon>
        <taxon>Amphimedon</taxon>
    </lineage>
</organism>
<name>A0A1X7T178_AMPQE</name>
<evidence type="ECO:0000256" key="1">
    <source>
        <dbReference type="SAM" id="MobiDB-lite"/>
    </source>
</evidence>
<protein>
    <submittedName>
        <fullName evidence="2">Uncharacterized protein</fullName>
    </submittedName>
</protein>
<proteinExistence type="predicted"/>
<reference evidence="2" key="1">
    <citation type="submission" date="2017-05" db="UniProtKB">
        <authorList>
            <consortium name="EnsemblMetazoa"/>
        </authorList>
    </citation>
    <scope>IDENTIFICATION</scope>
</reference>
<feature type="compositionally biased region" description="Basic and acidic residues" evidence="1">
    <location>
        <begin position="184"/>
        <end position="239"/>
    </location>
</feature>
<feature type="compositionally biased region" description="Pro residues" evidence="1">
    <location>
        <begin position="162"/>
        <end position="183"/>
    </location>
</feature>
<dbReference type="EnsemblMetazoa" id="Aqu2.1.08086_001">
    <property type="protein sequence ID" value="Aqu2.1.08086_001"/>
    <property type="gene ID" value="Aqu2.1.08086"/>
</dbReference>
<feature type="region of interest" description="Disordered" evidence="1">
    <location>
        <begin position="155"/>
        <end position="239"/>
    </location>
</feature>
<evidence type="ECO:0000313" key="2">
    <source>
        <dbReference type="EnsemblMetazoa" id="Aqu2.1.08086_001"/>
    </source>
</evidence>
<dbReference type="AlphaFoldDB" id="A0A1X7T178"/>
<sequence>MVLSMSALATASRSISAEEGMRTRRLVVISKCVKRQPMECNNCSGICLRTNSKRHKCKLTPRSCKPKNITKPIFKPLKPTVVTRNESLLTCEKRRCNNSCIETKQRCRHPDSKEVVAHSVCVNELPEACKNCTVCLRTGLKHECQITKEESLPLCNEKKPPVRPQPSPKPQPPPKPEETPPPEPKPEESGEEEKTPHKPEEKPPKPGEPEKTPKPEHNNHESEKEKPEEKEKNEEEKTG</sequence>